<proteinExistence type="predicted"/>
<dbReference type="Proteomes" id="UP000654075">
    <property type="component" value="Unassembled WGS sequence"/>
</dbReference>
<comment type="caution">
    <text evidence="1">The sequence shown here is derived from an EMBL/GenBank/DDBJ whole genome shotgun (WGS) entry which is preliminary data.</text>
</comment>
<organism evidence="1 2">
    <name type="scientific">Polarella glacialis</name>
    <name type="common">Dinoflagellate</name>
    <dbReference type="NCBI Taxonomy" id="89957"/>
    <lineage>
        <taxon>Eukaryota</taxon>
        <taxon>Sar</taxon>
        <taxon>Alveolata</taxon>
        <taxon>Dinophyceae</taxon>
        <taxon>Suessiales</taxon>
        <taxon>Suessiaceae</taxon>
        <taxon>Polarella</taxon>
    </lineage>
</organism>
<gene>
    <name evidence="1" type="ORF">PGLA1383_LOCUS30353</name>
</gene>
<evidence type="ECO:0000313" key="2">
    <source>
        <dbReference type="Proteomes" id="UP000654075"/>
    </source>
</evidence>
<protein>
    <submittedName>
        <fullName evidence="1">Uncharacterized protein</fullName>
    </submittedName>
</protein>
<accession>A0A813FEE2</accession>
<reference evidence="1" key="1">
    <citation type="submission" date="2021-02" db="EMBL/GenBank/DDBJ databases">
        <authorList>
            <person name="Dougan E. K."/>
            <person name="Rhodes N."/>
            <person name="Thang M."/>
            <person name="Chan C."/>
        </authorList>
    </citation>
    <scope>NUCLEOTIDE SEQUENCE</scope>
</reference>
<dbReference type="EMBL" id="CAJNNV010025129">
    <property type="protein sequence ID" value="CAE8612565.1"/>
    <property type="molecule type" value="Genomic_DNA"/>
</dbReference>
<name>A0A813FEE2_POLGL</name>
<dbReference type="OrthoDB" id="10551029at2759"/>
<sequence>MADEKLDYMSSCDQPERSDVVSPTCVAVTFKMRKKRFSSPTLQTRAPTCASCQDEEVCADSDDDEASQISWNSFTDEFTSDVHPGPPDKSKHDDHLRKLQKFLTFVEDKPSTIEEFVEKSRMFKYVG</sequence>
<keyword evidence="2" id="KW-1185">Reference proteome</keyword>
<evidence type="ECO:0000313" key="1">
    <source>
        <dbReference type="EMBL" id="CAE8612565.1"/>
    </source>
</evidence>
<dbReference type="AlphaFoldDB" id="A0A813FEE2"/>